<dbReference type="EMBL" id="BMAQ01000033">
    <property type="protein sequence ID" value="GFR39073.1"/>
    <property type="molecule type" value="Genomic_DNA"/>
</dbReference>
<evidence type="ECO:0000313" key="2">
    <source>
        <dbReference type="Proteomes" id="UP000654993"/>
    </source>
</evidence>
<sequence>MAYQSEEHRTRSSNIFLLPNTIDYYQFQITELLERERYGEAKELLKFLLDCRTSETETMEEWRALLDWLEKEFPQFDEPEAEETEADILRKALLSRAEADERFVEHLLELVQYSPGVDEKLMAIEQLTYLDHPQINDTLIRWLEHTEIPPTLQYAVLKALKKRGVVGQVAILHEGAPLYVRIEETPDGLEAFPEKMQQVLSRVKTVSESEFPSLIYFAEPFWLEWLYSIFGTEMYDYLLKGDFKPNAWAAALHFVVADRMLGGAKRDEIRDLYELIEEDDLKAFEKAVHSLDSWARTEDE</sequence>
<protein>
    <submittedName>
        <fullName evidence="1">Uncharacterized protein</fullName>
    </submittedName>
</protein>
<reference evidence="1" key="1">
    <citation type="submission" date="2020-08" db="EMBL/GenBank/DDBJ databases">
        <authorList>
            <person name="Uke A."/>
            <person name="Chhe C."/>
            <person name="Baramee S."/>
            <person name="Kosugi A."/>
        </authorList>
    </citation>
    <scope>NUCLEOTIDE SEQUENCE</scope>
    <source>
        <strain evidence="1">DA-C8</strain>
    </source>
</reference>
<dbReference type="AlphaFoldDB" id="A0A916QGL1"/>
<organism evidence="1 2">
    <name type="scientific">Insulibacter thermoxylanivorax</name>
    <dbReference type="NCBI Taxonomy" id="2749268"/>
    <lineage>
        <taxon>Bacteria</taxon>
        <taxon>Bacillati</taxon>
        <taxon>Bacillota</taxon>
        <taxon>Bacilli</taxon>
        <taxon>Bacillales</taxon>
        <taxon>Paenibacillaceae</taxon>
        <taxon>Insulibacter</taxon>
    </lineage>
</organism>
<accession>A0A916QGL1</accession>
<dbReference type="Proteomes" id="UP000654993">
    <property type="component" value="Unassembled WGS sequence"/>
</dbReference>
<proteinExistence type="predicted"/>
<evidence type="ECO:0000313" key="1">
    <source>
        <dbReference type="EMBL" id="GFR39073.1"/>
    </source>
</evidence>
<dbReference type="RefSeq" id="WP_200967282.1">
    <property type="nucleotide sequence ID" value="NZ_BMAQ01000033.1"/>
</dbReference>
<comment type="caution">
    <text evidence="1">The sequence shown here is derived from an EMBL/GenBank/DDBJ whole genome shotgun (WGS) entry which is preliminary data.</text>
</comment>
<name>A0A916QGL1_9BACL</name>
<keyword evidence="2" id="KW-1185">Reference proteome</keyword>
<gene>
    <name evidence="1" type="ORF">PRECH8_23690</name>
</gene>
<reference evidence="1" key="2">
    <citation type="journal article" date="2021" name="Data Brief">
        <title>Draft genome sequence data of the facultative, thermophilic, xylanolytic bacterium Paenibacillus sp. strain DA-C8.</title>
        <authorList>
            <person name="Chhe C."/>
            <person name="Uke A."/>
            <person name="Baramee S."/>
            <person name="Ungkulpasvich U."/>
            <person name="Tachaapaikoon C."/>
            <person name="Pason P."/>
            <person name="Waeonukul R."/>
            <person name="Ratanakhanokchai K."/>
            <person name="Kosugi A."/>
        </authorList>
    </citation>
    <scope>NUCLEOTIDE SEQUENCE</scope>
    <source>
        <strain evidence="1">DA-C8</strain>
    </source>
</reference>